<dbReference type="AlphaFoldDB" id="A0A2G9ZKX2"/>
<feature type="domain" description="Glycosyltransferase subfamily 4-like N-terminal" evidence="2">
    <location>
        <begin position="17"/>
        <end position="175"/>
    </location>
</feature>
<dbReference type="PANTHER" id="PTHR12526:SF630">
    <property type="entry name" value="GLYCOSYLTRANSFERASE"/>
    <property type="match status" value="1"/>
</dbReference>
<reference evidence="3 4" key="1">
    <citation type="submission" date="2017-09" db="EMBL/GenBank/DDBJ databases">
        <title>Depth-based differentiation of microbial function through sediment-hosted aquifers and enrichment of novel symbionts in the deep terrestrial subsurface.</title>
        <authorList>
            <person name="Probst A.J."/>
            <person name="Ladd B."/>
            <person name="Jarett J.K."/>
            <person name="Geller-Mcgrath D.E."/>
            <person name="Sieber C.M."/>
            <person name="Emerson J.B."/>
            <person name="Anantharaman K."/>
            <person name="Thomas B.C."/>
            <person name="Malmstrom R."/>
            <person name="Stieglmeier M."/>
            <person name="Klingl A."/>
            <person name="Woyke T."/>
            <person name="Ryan C.M."/>
            <person name="Banfield J.F."/>
        </authorList>
    </citation>
    <scope>NUCLEOTIDE SEQUENCE [LARGE SCALE GENOMIC DNA]</scope>
    <source>
        <strain evidence="3">CG23_combo_of_CG06-09_8_20_14_all_49_15</strain>
    </source>
</reference>
<evidence type="ECO:0000313" key="3">
    <source>
        <dbReference type="EMBL" id="PIP33751.1"/>
    </source>
</evidence>
<dbReference type="Proteomes" id="UP000230729">
    <property type="component" value="Unassembled WGS sequence"/>
</dbReference>
<dbReference type="Gene3D" id="3.40.50.2000">
    <property type="entry name" value="Glycogen Phosphorylase B"/>
    <property type="match status" value="2"/>
</dbReference>
<accession>A0A2G9ZKX2</accession>
<dbReference type="EMBL" id="PCSD01000060">
    <property type="protein sequence ID" value="PIP33751.1"/>
    <property type="molecule type" value="Genomic_DNA"/>
</dbReference>
<dbReference type="Pfam" id="PF13439">
    <property type="entry name" value="Glyco_transf_4"/>
    <property type="match status" value="1"/>
</dbReference>
<dbReference type="SUPFAM" id="SSF53756">
    <property type="entry name" value="UDP-Glycosyltransferase/glycogen phosphorylase"/>
    <property type="match status" value="1"/>
</dbReference>
<evidence type="ECO:0000313" key="4">
    <source>
        <dbReference type="Proteomes" id="UP000230729"/>
    </source>
</evidence>
<protein>
    <recommendedName>
        <fullName evidence="5">Glycosyltransferase</fullName>
    </recommendedName>
</protein>
<sequence length="371" mass="41499">MKPKIKIVYLTPWLFAGGAERMLLDLLKNLDRDRFEPYLITIKPAPAPFLWSDELKRLNIHIYNIGQSTRCGLLTIYRLWRILRNLKPDIVHTQLFLADFYGRLAGRLAGCRNIISTEHNLNQAEGYLKQRLKRLSAPLARRVVCVSRTVADYASRHEGLEAGQIKVIYNGVPAEKFYYPGRTYEDRVCLKIGAVGRLTKQKGFDYLISAVALLPADKFSLEIAGEGEDRPFLTKQIQALDLSGRVRLLGPLAAVGEWLKTVDIFVMPSRWEGLGLAALEAGLSGLPIIASAVDGLQEIIADGRDGILFPAGNAEALARAIELLAADPKRRAVLGRVWQEKVRNNFTVKKMSAAYEILYFSLLNLPADNLK</sequence>
<dbReference type="PANTHER" id="PTHR12526">
    <property type="entry name" value="GLYCOSYLTRANSFERASE"/>
    <property type="match status" value="1"/>
</dbReference>
<name>A0A2G9ZKX2_9BACT</name>
<dbReference type="InterPro" id="IPR001296">
    <property type="entry name" value="Glyco_trans_1"/>
</dbReference>
<dbReference type="Pfam" id="PF00534">
    <property type="entry name" value="Glycos_transf_1"/>
    <property type="match status" value="1"/>
</dbReference>
<gene>
    <name evidence="3" type="ORF">COX22_02680</name>
</gene>
<evidence type="ECO:0008006" key="5">
    <source>
        <dbReference type="Google" id="ProtNLM"/>
    </source>
</evidence>
<evidence type="ECO:0000259" key="1">
    <source>
        <dbReference type="Pfam" id="PF00534"/>
    </source>
</evidence>
<comment type="caution">
    <text evidence="3">The sequence shown here is derived from an EMBL/GenBank/DDBJ whole genome shotgun (WGS) entry which is preliminary data.</text>
</comment>
<dbReference type="InterPro" id="IPR028098">
    <property type="entry name" value="Glyco_trans_4-like_N"/>
</dbReference>
<feature type="domain" description="Glycosyl transferase family 1" evidence="1">
    <location>
        <begin position="192"/>
        <end position="335"/>
    </location>
</feature>
<evidence type="ECO:0000259" key="2">
    <source>
        <dbReference type="Pfam" id="PF13439"/>
    </source>
</evidence>
<organism evidence="3 4">
    <name type="scientific">Candidatus Falkowbacteria bacterium CG23_combo_of_CG06-09_8_20_14_all_49_15</name>
    <dbReference type="NCBI Taxonomy" id="1974572"/>
    <lineage>
        <taxon>Bacteria</taxon>
        <taxon>Candidatus Falkowiibacteriota</taxon>
    </lineage>
</organism>
<dbReference type="GO" id="GO:0016757">
    <property type="term" value="F:glycosyltransferase activity"/>
    <property type="evidence" value="ECO:0007669"/>
    <property type="project" value="InterPro"/>
</dbReference>
<proteinExistence type="predicted"/>